<protein>
    <submittedName>
        <fullName evidence="2">ParA family protein</fullName>
    </submittedName>
</protein>
<dbReference type="EMBL" id="VCDI01000008">
    <property type="protein sequence ID" value="TLU71162.1"/>
    <property type="molecule type" value="Genomic_DNA"/>
</dbReference>
<accession>A0A5R9J0W6</accession>
<proteinExistence type="predicted"/>
<evidence type="ECO:0000313" key="2">
    <source>
        <dbReference type="EMBL" id="TLU71162.1"/>
    </source>
</evidence>
<name>A0A5R9J0W6_9PROT</name>
<evidence type="ECO:0000313" key="3">
    <source>
        <dbReference type="Proteomes" id="UP000305654"/>
    </source>
</evidence>
<feature type="domain" description="CobQ/CobB/MinD/ParA nucleotide binding" evidence="1">
    <location>
        <begin position="14"/>
        <end position="122"/>
    </location>
</feature>
<dbReference type="InterPro" id="IPR002586">
    <property type="entry name" value="CobQ/CobB/MinD/ParA_Nub-bd_dom"/>
</dbReference>
<dbReference type="InterPro" id="IPR050678">
    <property type="entry name" value="DNA_Partitioning_ATPase"/>
</dbReference>
<sequence length="243" mass="26353">MTYDTRGFMTMQIISVVARKGGTGKSTACRALAVEALQAGLKTAIIDTDPQGTCLRWSQRRASMEIHAPHVEAAGPNLTSQAKTLEGRGVDILFIDTPPTALPVVSSALLLSTAALIVTRPSMDDLESVQETVRVASAQGRPFGVCLWQTPPDKRVRIVSLAVQALTDLVGTEAICPTTVSSSVSYQYAYAESFTVQEREPHGRARAELADVWSWLQRRKLVALTSYDTNVKASPRPRKRASV</sequence>
<dbReference type="PANTHER" id="PTHR13696">
    <property type="entry name" value="P-LOOP CONTAINING NUCLEOSIDE TRIPHOSPHATE HYDROLASE"/>
    <property type="match status" value="1"/>
</dbReference>
<evidence type="ECO:0000259" key="1">
    <source>
        <dbReference type="Pfam" id="PF01656"/>
    </source>
</evidence>
<comment type="caution">
    <text evidence="2">The sequence shown here is derived from an EMBL/GenBank/DDBJ whole genome shotgun (WGS) entry which is preliminary data.</text>
</comment>
<dbReference type="OrthoDB" id="7331108at2"/>
<dbReference type="SUPFAM" id="SSF52540">
    <property type="entry name" value="P-loop containing nucleoside triphosphate hydrolases"/>
    <property type="match status" value="1"/>
</dbReference>
<dbReference type="Gene3D" id="3.40.50.300">
    <property type="entry name" value="P-loop containing nucleotide triphosphate hydrolases"/>
    <property type="match status" value="1"/>
</dbReference>
<gene>
    <name evidence="2" type="ORF">FE263_18505</name>
</gene>
<keyword evidence="3" id="KW-1185">Reference proteome</keyword>
<dbReference type="AlphaFoldDB" id="A0A5R9J0W6"/>
<dbReference type="CDD" id="cd02042">
    <property type="entry name" value="ParAB_family"/>
    <property type="match status" value="1"/>
</dbReference>
<dbReference type="InterPro" id="IPR027417">
    <property type="entry name" value="P-loop_NTPase"/>
</dbReference>
<organism evidence="2 3">
    <name type="scientific">Lichenicoccus roseus</name>
    <dbReference type="NCBI Taxonomy" id="2683649"/>
    <lineage>
        <taxon>Bacteria</taxon>
        <taxon>Pseudomonadati</taxon>
        <taxon>Pseudomonadota</taxon>
        <taxon>Alphaproteobacteria</taxon>
        <taxon>Acetobacterales</taxon>
        <taxon>Acetobacteraceae</taxon>
        <taxon>Lichenicoccus</taxon>
    </lineage>
</organism>
<dbReference type="PANTHER" id="PTHR13696:SF96">
    <property type="entry name" value="COBQ_COBB_MIND_PARA NUCLEOTIDE BINDING DOMAIN-CONTAINING PROTEIN"/>
    <property type="match status" value="1"/>
</dbReference>
<dbReference type="Pfam" id="PF01656">
    <property type="entry name" value="CbiA"/>
    <property type="match status" value="1"/>
</dbReference>
<reference evidence="2 3" key="1">
    <citation type="submission" date="2019-05" db="EMBL/GenBank/DDBJ databases">
        <authorList>
            <person name="Pankratov T."/>
            <person name="Grouzdev D."/>
        </authorList>
    </citation>
    <scope>NUCLEOTIDE SEQUENCE [LARGE SCALE GENOMIC DNA]</scope>
    <source>
        <strain evidence="2 3">KEBCLARHB70R</strain>
    </source>
</reference>
<dbReference type="Proteomes" id="UP000305654">
    <property type="component" value="Unassembled WGS sequence"/>
</dbReference>
<dbReference type="PIRSF" id="PIRSF009320">
    <property type="entry name" value="Nuc_binding_HP_1000"/>
    <property type="match status" value="1"/>
</dbReference>